<evidence type="ECO:0000313" key="2">
    <source>
        <dbReference type="EMBL" id="MCW9706296.1"/>
    </source>
</evidence>
<gene>
    <name evidence="2" type="ORF">J6I44_05500</name>
</gene>
<comment type="caution">
    <text evidence="2">The sequence shown here is derived from an EMBL/GenBank/DDBJ whole genome shotgun (WGS) entry which is preliminary data.</text>
</comment>
<evidence type="ECO:0000313" key="3">
    <source>
        <dbReference type="Proteomes" id="UP001207918"/>
    </source>
</evidence>
<evidence type="ECO:0000256" key="1">
    <source>
        <dbReference type="SAM" id="SignalP"/>
    </source>
</evidence>
<keyword evidence="1" id="KW-0732">Signal</keyword>
<feature type="chain" id="PRO_5045095657" description="DUF4402 domain-containing protein" evidence="1">
    <location>
        <begin position="24"/>
        <end position="185"/>
    </location>
</feature>
<dbReference type="EMBL" id="JAGGJA010000003">
    <property type="protein sequence ID" value="MCW9706296.1"/>
    <property type="molecule type" value="Genomic_DNA"/>
</dbReference>
<evidence type="ECO:0008006" key="4">
    <source>
        <dbReference type="Google" id="ProtNLM"/>
    </source>
</evidence>
<accession>A0ABT3PK11</accession>
<proteinExistence type="predicted"/>
<protein>
    <recommendedName>
        <fullName evidence="4">DUF4402 domain-containing protein</fullName>
    </recommendedName>
</protein>
<organism evidence="2 3">
    <name type="scientific">Fodinibius salsisoli</name>
    <dbReference type="NCBI Taxonomy" id="2820877"/>
    <lineage>
        <taxon>Bacteria</taxon>
        <taxon>Pseudomonadati</taxon>
        <taxon>Balneolota</taxon>
        <taxon>Balneolia</taxon>
        <taxon>Balneolales</taxon>
        <taxon>Balneolaceae</taxon>
        <taxon>Fodinibius</taxon>
    </lineage>
</organism>
<dbReference type="RefSeq" id="WP_265765001.1">
    <property type="nucleotide sequence ID" value="NZ_JAGGJA010000003.1"/>
</dbReference>
<sequence>MKQIKKILSILLLLVGLSTVGWAQQNDTGTITASADVVQQLAVEGVNDLLFQLVSPGVDKTIDLEGNVSAGTATGGEQAGQFTVSASEGASVTLEFTALPAVLTETSAGTETMPITYESGWDVTGDGTSTTTVTTSGSTTIGDFPANDVGGTNLIYVLLGGTVQPIANQVQGTYEADITLTATYN</sequence>
<feature type="signal peptide" evidence="1">
    <location>
        <begin position="1"/>
        <end position="23"/>
    </location>
</feature>
<name>A0ABT3PK11_9BACT</name>
<dbReference type="Proteomes" id="UP001207918">
    <property type="component" value="Unassembled WGS sequence"/>
</dbReference>
<reference evidence="2 3" key="1">
    <citation type="submission" date="2021-03" db="EMBL/GenBank/DDBJ databases">
        <title>Aliifodinibius sp. nov., a new bacterium isolated from saline soil.</title>
        <authorList>
            <person name="Galisteo C."/>
            <person name="De La Haba R."/>
            <person name="Sanchez-Porro C."/>
            <person name="Ventosa A."/>
        </authorList>
    </citation>
    <scope>NUCLEOTIDE SEQUENCE [LARGE SCALE GENOMIC DNA]</scope>
    <source>
        <strain evidence="2 3">1BSP15-2V2</strain>
    </source>
</reference>
<keyword evidence="3" id="KW-1185">Reference proteome</keyword>